<evidence type="ECO:0000256" key="2">
    <source>
        <dbReference type="ARBA" id="ARBA00010581"/>
    </source>
</evidence>
<dbReference type="GO" id="GO:0004129">
    <property type="term" value="F:cytochrome-c oxidase activity"/>
    <property type="evidence" value="ECO:0007669"/>
    <property type="project" value="InterPro"/>
</dbReference>
<dbReference type="SUPFAM" id="SSF81452">
    <property type="entry name" value="Cytochrome c oxidase subunit III-like"/>
    <property type="match status" value="1"/>
</dbReference>
<evidence type="ECO:0000259" key="19">
    <source>
        <dbReference type="PROSITE" id="PS50253"/>
    </source>
</evidence>
<sequence>MPDTTARFPAGAGTFVPSAELPPPPRLSFLVDGDHHPQNGTLLGFWLYLMSDCLVFACLFATYGVVGRNYAGGPTGADLFELPLVALNTTFLLLSSITYGFAMIEMQRRRQGATLAWLAVTGLFGAAFLGVELYEFGNLIHEGYGPQHSAFLTSFFALVGTHGLHVTFGTVWLITLMVQVGKHGLMAANRRRLMCLSMFWHFLDVVWIGVFTFVYLMGVLP</sequence>
<name>A0A5E4SRU5_9BURK</name>
<evidence type="ECO:0000256" key="14">
    <source>
        <dbReference type="ARBA" id="ARBA00031884"/>
    </source>
</evidence>
<feature type="transmembrane region" description="Helical" evidence="18">
    <location>
        <begin position="45"/>
        <end position="65"/>
    </location>
</feature>
<feature type="transmembrane region" description="Helical" evidence="18">
    <location>
        <begin position="85"/>
        <end position="102"/>
    </location>
</feature>
<comment type="subunit">
    <text evidence="3">Heterooctamer of two A chains, two B chains, two C chains and two D chains.</text>
</comment>
<evidence type="ECO:0000256" key="4">
    <source>
        <dbReference type="ARBA" id="ARBA00014687"/>
    </source>
</evidence>
<keyword evidence="9 18" id="KW-1133">Transmembrane helix</keyword>
<comment type="subcellular location">
    <subcellularLocation>
        <location evidence="1 17">Cell membrane</location>
        <topology evidence="1 17">Multi-pass membrane protein</topology>
    </subcellularLocation>
</comment>
<evidence type="ECO:0000313" key="21">
    <source>
        <dbReference type="Proteomes" id="UP000414233"/>
    </source>
</evidence>
<keyword evidence="6" id="KW-1003">Cell membrane</keyword>
<comment type="similarity">
    <text evidence="2 17">Belongs to the cytochrome c oxidase subunit 3 family.</text>
</comment>
<dbReference type="InterPro" id="IPR000298">
    <property type="entry name" value="Cyt_c_oxidase-like_su3"/>
</dbReference>
<keyword evidence="21" id="KW-1185">Reference proteome</keyword>
<dbReference type="Proteomes" id="UP000414233">
    <property type="component" value="Unassembled WGS sequence"/>
</dbReference>
<keyword evidence="8" id="KW-0249">Electron transport</keyword>
<evidence type="ECO:0000313" key="20">
    <source>
        <dbReference type="EMBL" id="VVD77613.1"/>
    </source>
</evidence>
<dbReference type="GO" id="GO:0009486">
    <property type="term" value="F:cytochrome bo3 ubiquinol oxidase activity"/>
    <property type="evidence" value="ECO:0007669"/>
    <property type="project" value="InterPro"/>
</dbReference>
<feature type="transmembrane region" description="Helical" evidence="18">
    <location>
        <begin position="199"/>
        <end position="220"/>
    </location>
</feature>
<evidence type="ECO:0000256" key="8">
    <source>
        <dbReference type="ARBA" id="ARBA00022982"/>
    </source>
</evidence>
<dbReference type="InterPro" id="IPR024791">
    <property type="entry name" value="Cyt_c/ubiquinol_Oxase_su3"/>
</dbReference>
<dbReference type="InterPro" id="IPR013833">
    <property type="entry name" value="Cyt_c_oxidase_su3_a-hlx"/>
</dbReference>
<evidence type="ECO:0000256" key="12">
    <source>
        <dbReference type="ARBA" id="ARBA00025694"/>
    </source>
</evidence>
<evidence type="ECO:0000256" key="9">
    <source>
        <dbReference type="ARBA" id="ARBA00022989"/>
    </source>
</evidence>
<evidence type="ECO:0000256" key="11">
    <source>
        <dbReference type="ARBA" id="ARBA00023136"/>
    </source>
</evidence>
<feature type="domain" description="Heme-copper oxidase subunit III family profile" evidence="19">
    <location>
        <begin position="38"/>
        <end position="219"/>
    </location>
</feature>
<dbReference type="OrthoDB" id="9810850at2"/>
<evidence type="ECO:0000256" key="10">
    <source>
        <dbReference type="ARBA" id="ARBA00023002"/>
    </source>
</evidence>
<dbReference type="PANTHER" id="PTHR11403:SF2">
    <property type="entry name" value="CYTOCHROME BO(3) UBIQUINOL OXIDASE SUBUNIT 3"/>
    <property type="match status" value="1"/>
</dbReference>
<dbReference type="InterPro" id="IPR035973">
    <property type="entry name" value="Cyt_c_oxidase_su3-like_sf"/>
</dbReference>
<evidence type="ECO:0000256" key="5">
    <source>
        <dbReference type="ARBA" id="ARBA00022448"/>
    </source>
</evidence>
<keyword evidence="11 18" id="KW-0472">Membrane</keyword>
<reference evidence="20 21" key="1">
    <citation type="submission" date="2019-08" db="EMBL/GenBank/DDBJ databases">
        <authorList>
            <person name="Peeters C."/>
        </authorList>
    </citation>
    <scope>NUCLEOTIDE SEQUENCE [LARGE SCALE GENOMIC DNA]</scope>
    <source>
        <strain evidence="20 21">LMG 30175</strain>
    </source>
</reference>
<dbReference type="Gene3D" id="1.20.120.80">
    <property type="entry name" value="Cytochrome c oxidase, subunit III, four-helix bundle"/>
    <property type="match status" value="1"/>
</dbReference>
<dbReference type="FunFam" id="1.20.120.80:FF:000001">
    <property type="entry name" value="Cytochrome (Ubi)quinol oxidase subunit III"/>
    <property type="match status" value="1"/>
</dbReference>
<evidence type="ECO:0000256" key="18">
    <source>
        <dbReference type="SAM" id="Phobius"/>
    </source>
</evidence>
<evidence type="ECO:0000256" key="3">
    <source>
        <dbReference type="ARBA" id="ARBA00011700"/>
    </source>
</evidence>
<proteinExistence type="inferred from homology"/>
<comment type="function">
    <text evidence="12">Cytochrome bo(3) ubiquinol terminal oxidase is the component of the aerobic respiratory chain of E.coli that predominates when cells are grown at high aeration. Has proton pump activity across the membrane in addition to electron transfer, pumping 2 protons/electron.</text>
</comment>
<dbReference type="InterPro" id="IPR014206">
    <property type="entry name" value="Cyt_c_ubiqinol_oxidase_su3"/>
</dbReference>
<evidence type="ECO:0000256" key="16">
    <source>
        <dbReference type="ARBA" id="ARBA00032717"/>
    </source>
</evidence>
<evidence type="ECO:0000256" key="17">
    <source>
        <dbReference type="RuleBase" id="RU003376"/>
    </source>
</evidence>
<evidence type="ECO:0000256" key="1">
    <source>
        <dbReference type="ARBA" id="ARBA00004651"/>
    </source>
</evidence>
<dbReference type="PANTHER" id="PTHR11403">
    <property type="entry name" value="CYTOCHROME C OXIDASE SUBUNIT III"/>
    <property type="match status" value="1"/>
</dbReference>
<keyword evidence="7 17" id="KW-0812">Transmembrane</keyword>
<dbReference type="GO" id="GO:0019646">
    <property type="term" value="P:aerobic electron transport chain"/>
    <property type="evidence" value="ECO:0007669"/>
    <property type="project" value="InterPro"/>
</dbReference>
<feature type="transmembrane region" description="Helical" evidence="18">
    <location>
        <begin position="114"/>
        <end position="134"/>
    </location>
</feature>
<protein>
    <recommendedName>
        <fullName evidence="4">Cytochrome bo(3) ubiquinol oxidase subunit 3</fullName>
    </recommendedName>
    <alternativeName>
        <fullName evidence="15">Cytochrome o ubiquinol oxidase subunit 3</fullName>
    </alternativeName>
    <alternativeName>
        <fullName evidence="13">Oxidase bo(3) subunit 3</fullName>
    </alternativeName>
    <alternativeName>
        <fullName evidence="16">Ubiquinol oxidase polypeptide III</fullName>
    </alternativeName>
    <alternativeName>
        <fullName evidence="14">Ubiquinol oxidase subunit 3</fullName>
    </alternativeName>
</protein>
<evidence type="ECO:0000256" key="6">
    <source>
        <dbReference type="ARBA" id="ARBA00022475"/>
    </source>
</evidence>
<evidence type="ECO:0000256" key="13">
    <source>
        <dbReference type="ARBA" id="ARBA00030072"/>
    </source>
</evidence>
<feature type="transmembrane region" description="Helical" evidence="18">
    <location>
        <begin position="154"/>
        <end position="178"/>
    </location>
</feature>
<dbReference type="GO" id="GO:0005886">
    <property type="term" value="C:plasma membrane"/>
    <property type="evidence" value="ECO:0007669"/>
    <property type="project" value="UniProtKB-SubCell"/>
</dbReference>
<gene>
    <name evidence="20" type="ORF">PTE30175_00893</name>
</gene>
<evidence type="ECO:0000256" key="15">
    <source>
        <dbReference type="ARBA" id="ARBA00032189"/>
    </source>
</evidence>
<organism evidence="20 21">
    <name type="scientific">Pandoraea terrae</name>
    <dbReference type="NCBI Taxonomy" id="1537710"/>
    <lineage>
        <taxon>Bacteria</taxon>
        <taxon>Pseudomonadati</taxon>
        <taxon>Pseudomonadota</taxon>
        <taxon>Betaproteobacteria</taxon>
        <taxon>Burkholderiales</taxon>
        <taxon>Burkholderiaceae</taxon>
        <taxon>Pandoraea</taxon>
    </lineage>
</organism>
<dbReference type="NCBIfam" id="TIGR02842">
    <property type="entry name" value="CyoC"/>
    <property type="match status" value="1"/>
</dbReference>
<evidence type="ECO:0000256" key="7">
    <source>
        <dbReference type="ARBA" id="ARBA00022692"/>
    </source>
</evidence>
<dbReference type="InterPro" id="IPR033946">
    <property type="entry name" value="Ubiquinol_oxase_su3_dom"/>
</dbReference>
<dbReference type="EMBL" id="CABPRZ010000003">
    <property type="protein sequence ID" value="VVD77613.1"/>
    <property type="molecule type" value="Genomic_DNA"/>
</dbReference>
<keyword evidence="5" id="KW-0813">Transport</keyword>
<dbReference type="PROSITE" id="PS50253">
    <property type="entry name" value="COX3"/>
    <property type="match status" value="1"/>
</dbReference>
<dbReference type="CDD" id="cd02863">
    <property type="entry name" value="Ubiquinol_oxidase_III"/>
    <property type="match status" value="1"/>
</dbReference>
<dbReference type="AlphaFoldDB" id="A0A5E4SRU5"/>
<keyword evidence="10" id="KW-0560">Oxidoreductase</keyword>
<dbReference type="RefSeq" id="WP_150695856.1">
    <property type="nucleotide sequence ID" value="NZ_CABPRZ010000003.1"/>
</dbReference>
<dbReference type="Pfam" id="PF00510">
    <property type="entry name" value="COX3"/>
    <property type="match status" value="1"/>
</dbReference>
<accession>A0A5E4SRU5</accession>